<name>A0A369CCE6_9GAMM</name>
<organism evidence="2 3">
    <name type="scientific">Thioalbus denitrificans</name>
    <dbReference type="NCBI Taxonomy" id="547122"/>
    <lineage>
        <taxon>Bacteria</taxon>
        <taxon>Pseudomonadati</taxon>
        <taxon>Pseudomonadota</taxon>
        <taxon>Gammaproteobacteria</taxon>
        <taxon>Chromatiales</taxon>
        <taxon>Ectothiorhodospiraceae</taxon>
        <taxon>Thioalbus</taxon>
    </lineage>
</organism>
<proteinExistence type="predicted"/>
<reference evidence="2 3" key="1">
    <citation type="submission" date="2018-07" db="EMBL/GenBank/DDBJ databases">
        <title>Genomic Encyclopedia of Type Strains, Phase IV (KMG-IV): sequencing the most valuable type-strain genomes for metagenomic binning, comparative biology and taxonomic classification.</title>
        <authorList>
            <person name="Goeker M."/>
        </authorList>
    </citation>
    <scope>NUCLEOTIDE SEQUENCE [LARGE SCALE GENOMIC DNA]</scope>
    <source>
        <strain evidence="2 3">DSM 26407</strain>
    </source>
</reference>
<keyword evidence="2" id="KW-0378">Hydrolase</keyword>
<protein>
    <submittedName>
        <fullName evidence="2">Endonuclease/exonuclease/phosphatase family metal-dependent hydrolase</fullName>
    </submittedName>
</protein>
<keyword evidence="2" id="KW-0269">Exonuclease</keyword>
<dbReference type="PANTHER" id="PTHR14859">
    <property type="entry name" value="CALCOFLUOR WHITE HYPERSENSITIVE PROTEIN PRECURSOR"/>
    <property type="match status" value="1"/>
</dbReference>
<feature type="domain" description="Endonuclease/exonuclease/phosphatase" evidence="1">
    <location>
        <begin position="16"/>
        <end position="231"/>
    </location>
</feature>
<evidence type="ECO:0000259" key="1">
    <source>
        <dbReference type="Pfam" id="PF03372"/>
    </source>
</evidence>
<keyword evidence="3" id="KW-1185">Reference proteome</keyword>
<evidence type="ECO:0000313" key="3">
    <source>
        <dbReference type="Proteomes" id="UP000252707"/>
    </source>
</evidence>
<dbReference type="GO" id="GO:0004519">
    <property type="term" value="F:endonuclease activity"/>
    <property type="evidence" value="ECO:0007669"/>
    <property type="project" value="UniProtKB-KW"/>
</dbReference>
<dbReference type="InterPro" id="IPR051916">
    <property type="entry name" value="GPI-anchor_lipid_remodeler"/>
</dbReference>
<accession>A0A369CCE6</accession>
<dbReference type="Gene3D" id="3.60.10.10">
    <property type="entry name" value="Endonuclease/exonuclease/phosphatase"/>
    <property type="match status" value="1"/>
</dbReference>
<dbReference type="InterPro" id="IPR036691">
    <property type="entry name" value="Endo/exonu/phosph_ase_sf"/>
</dbReference>
<dbReference type="PANTHER" id="PTHR14859:SF1">
    <property type="entry name" value="PGAP2-INTERACTING PROTEIN"/>
    <property type="match status" value="1"/>
</dbReference>
<dbReference type="GO" id="GO:0016020">
    <property type="term" value="C:membrane"/>
    <property type="evidence" value="ECO:0007669"/>
    <property type="project" value="GOC"/>
</dbReference>
<dbReference type="AlphaFoldDB" id="A0A369CCE6"/>
<dbReference type="Proteomes" id="UP000252707">
    <property type="component" value="Unassembled WGS sequence"/>
</dbReference>
<evidence type="ECO:0000313" key="2">
    <source>
        <dbReference type="EMBL" id="RCX30297.1"/>
    </source>
</evidence>
<keyword evidence="2" id="KW-0255">Endonuclease</keyword>
<sequence length="251" mass="26920">MRAAGAGPGQPSLLAATYNIHGALGGDGLRDPRRVAAVIRATGAGIVALQEVDSRPGTLSDSVQMERLAAATALTPIPGPTIVSSDRSYGNVLLTRFPVRTLHRHDLSEPGREPRGAIDAVLVLPAGPLRVIATHLGLGRRERRRQVGKLMEILDERRGLPLLLLGDFNEWIPMAGSLRRLNRRLGARPVPAAFPARRPFLALDRVWSRPAGLVREVRAHAAAPAAVASDHLPLVVVVDYPACPQGRDTRP</sequence>
<gene>
    <name evidence="2" type="ORF">DFQ59_105129</name>
</gene>
<dbReference type="OrthoDB" id="5293344at2"/>
<keyword evidence="2" id="KW-0540">Nuclease</keyword>
<dbReference type="RefSeq" id="WP_114279901.1">
    <property type="nucleotide sequence ID" value="NZ_QPJY01000005.1"/>
</dbReference>
<dbReference type="InterPro" id="IPR005135">
    <property type="entry name" value="Endo/exonuclease/phosphatase"/>
</dbReference>
<dbReference type="Pfam" id="PF03372">
    <property type="entry name" value="Exo_endo_phos"/>
    <property type="match status" value="1"/>
</dbReference>
<comment type="caution">
    <text evidence="2">The sequence shown here is derived from an EMBL/GenBank/DDBJ whole genome shotgun (WGS) entry which is preliminary data.</text>
</comment>
<dbReference type="SUPFAM" id="SSF56219">
    <property type="entry name" value="DNase I-like"/>
    <property type="match status" value="1"/>
</dbReference>
<dbReference type="GO" id="GO:0006506">
    <property type="term" value="P:GPI anchor biosynthetic process"/>
    <property type="evidence" value="ECO:0007669"/>
    <property type="project" value="TreeGrafter"/>
</dbReference>
<dbReference type="EMBL" id="QPJY01000005">
    <property type="protein sequence ID" value="RCX30297.1"/>
    <property type="molecule type" value="Genomic_DNA"/>
</dbReference>
<dbReference type="GO" id="GO:0004527">
    <property type="term" value="F:exonuclease activity"/>
    <property type="evidence" value="ECO:0007669"/>
    <property type="project" value="UniProtKB-KW"/>
</dbReference>